<reference evidence="1" key="1">
    <citation type="submission" date="2021-01" db="EMBL/GenBank/DDBJ databases">
        <authorList>
            <person name="Corre E."/>
            <person name="Pelletier E."/>
            <person name="Niang G."/>
            <person name="Scheremetjew M."/>
            <person name="Finn R."/>
            <person name="Kale V."/>
            <person name="Holt S."/>
            <person name="Cochrane G."/>
            <person name="Meng A."/>
            <person name="Brown T."/>
            <person name="Cohen L."/>
        </authorList>
    </citation>
    <scope>NUCLEOTIDE SEQUENCE</scope>
    <source>
        <strain evidence="1">CCMP1381</strain>
    </source>
</reference>
<organism evidence="1">
    <name type="scientific">Octactis speculum</name>
    <dbReference type="NCBI Taxonomy" id="3111310"/>
    <lineage>
        <taxon>Eukaryota</taxon>
        <taxon>Sar</taxon>
        <taxon>Stramenopiles</taxon>
        <taxon>Ochrophyta</taxon>
        <taxon>Dictyochophyceae</taxon>
        <taxon>Dictyochales</taxon>
        <taxon>Dictyochaceae</taxon>
        <taxon>Octactis</taxon>
    </lineage>
</organism>
<dbReference type="AlphaFoldDB" id="A0A7S2BGJ3"/>
<name>A0A7S2BGJ3_9STRA</name>
<evidence type="ECO:0000313" key="1">
    <source>
        <dbReference type="EMBL" id="CAD9396031.1"/>
    </source>
</evidence>
<proteinExistence type="predicted"/>
<dbReference type="EMBL" id="HBGS01014354">
    <property type="protein sequence ID" value="CAD9396031.1"/>
    <property type="molecule type" value="Transcribed_RNA"/>
</dbReference>
<accession>A0A7S2BGJ3</accession>
<sequence>MVTAMNKAKINVQVYWKGSLVGPDCRRFLKEHRVILDAIVCAMREEGYIEDQCTAFREYHTRILTQLDKIGALSRKVAMLTDSEIEELSHACETYGAAARASVPECLPLPKSLVRTRLTPKGHVVEVHLAAFARRYGTIGFFGEDGIEALHPKDTKCRQLTRCIRNPESRGRATTRHLTRIQCGKAVADSQFHRKKRARVNLVT</sequence>
<gene>
    <name evidence="1" type="ORF">DSPE1174_LOCUS7590</name>
</gene>
<protein>
    <submittedName>
        <fullName evidence="1">Uncharacterized protein</fullName>
    </submittedName>
</protein>